<dbReference type="PANTHER" id="PTHR31828:SF10">
    <property type="entry name" value="PHOSPHOLIPASE A1-IIDELTA"/>
    <property type="match status" value="1"/>
</dbReference>
<keyword evidence="3 6" id="KW-0378">Hydrolase</keyword>
<evidence type="ECO:0000256" key="3">
    <source>
        <dbReference type="ARBA" id="ARBA00022801"/>
    </source>
</evidence>
<evidence type="ECO:0000313" key="10">
    <source>
        <dbReference type="EnsemblPlants" id="Ma02_p10300.1"/>
    </source>
</evidence>
<accession>A0A804I186</accession>
<evidence type="ECO:0000256" key="2">
    <source>
        <dbReference type="ARBA" id="ARBA00010701"/>
    </source>
</evidence>
<evidence type="ECO:0000259" key="8">
    <source>
        <dbReference type="Pfam" id="PF01764"/>
    </source>
</evidence>
<protein>
    <recommendedName>
        <fullName evidence="6">Phospholipase A1</fullName>
        <ecNumber evidence="6">3.1.1.-</ecNumber>
    </recommendedName>
</protein>
<dbReference type="AlphaFoldDB" id="A0A804I186"/>
<evidence type="ECO:0000256" key="1">
    <source>
        <dbReference type="ARBA" id="ARBA00003523"/>
    </source>
</evidence>
<reference evidence="9" key="1">
    <citation type="submission" date="2021-03" db="EMBL/GenBank/DDBJ databases">
        <authorList>
            <consortium name="Genoscope - CEA"/>
            <person name="William W."/>
        </authorList>
    </citation>
    <scope>NUCLEOTIDE SEQUENCE</scope>
    <source>
        <strain evidence="9">Doubled-haploid Pahang</strain>
    </source>
</reference>
<gene>
    <name evidence="9" type="ORF">GSMUA_65350.1</name>
</gene>
<evidence type="ECO:0000256" key="6">
    <source>
        <dbReference type="RuleBase" id="RU367093"/>
    </source>
</evidence>
<comment type="function">
    <text evidence="1 6">Acylhydrolase that catalyzes the hydrolysis of phospholipids at the sn-1 position.</text>
</comment>
<feature type="coiled-coil region" evidence="7">
    <location>
        <begin position="163"/>
        <end position="190"/>
    </location>
</feature>
<dbReference type="PANTHER" id="PTHR31828">
    <property type="entry name" value="PHOSPHOLIPASE A1-IIGAMMA"/>
    <property type="match status" value="1"/>
</dbReference>
<dbReference type="CDD" id="cd00519">
    <property type="entry name" value="Lipase_3"/>
    <property type="match status" value="1"/>
</dbReference>
<evidence type="ECO:0000313" key="11">
    <source>
        <dbReference type="Proteomes" id="UP000012960"/>
    </source>
</evidence>
<reference evidence="10" key="2">
    <citation type="submission" date="2021-05" db="UniProtKB">
        <authorList>
            <consortium name="EnsemblPlants"/>
        </authorList>
    </citation>
    <scope>IDENTIFICATION</scope>
    <source>
        <strain evidence="10">subsp. malaccensis</strain>
    </source>
</reference>
<proteinExistence type="inferred from homology"/>
<dbReference type="InterPro" id="IPR033556">
    <property type="entry name" value="PLA"/>
</dbReference>
<dbReference type="InParanoid" id="A0A804I186"/>
<dbReference type="OrthoDB" id="426718at2759"/>
<dbReference type="Pfam" id="PF01764">
    <property type="entry name" value="Lipase_3"/>
    <property type="match status" value="1"/>
</dbReference>
<evidence type="ECO:0000313" key="9">
    <source>
        <dbReference type="EMBL" id="CAG1861641.1"/>
    </source>
</evidence>
<dbReference type="SUPFAM" id="SSF53474">
    <property type="entry name" value="alpha/beta-Hydrolases"/>
    <property type="match status" value="1"/>
</dbReference>
<dbReference type="OMA" id="HNADSEN"/>
<evidence type="ECO:0000256" key="7">
    <source>
        <dbReference type="SAM" id="Coils"/>
    </source>
</evidence>
<evidence type="ECO:0000256" key="4">
    <source>
        <dbReference type="ARBA" id="ARBA00022963"/>
    </source>
</evidence>
<comment type="similarity">
    <text evidence="2 6">Belongs to the AB hydrolase superfamily. Lipase family.</text>
</comment>
<dbReference type="InterPro" id="IPR002921">
    <property type="entry name" value="Fungal_lipase-type"/>
</dbReference>
<dbReference type="InterPro" id="IPR029058">
    <property type="entry name" value="AB_hydrolase_fold"/>
</dbReference>
<dbReference type="EnsemblPlants" id="Ma02_t10300.1">
    <property type="protein sequence ID" value="Ma02_p10300.1"/>
    <property type="gene ID" value="Ma02_g10300"/>
</dbReference>
<dbReference type="GO" id="GO:0008970">
    <property type="term" value="F:phospholipase A1 activity"/>
    <property type="evidence" value="ECO:0007669"/>
    <property type="project" value="UniProtKB-UniRule"/>
</dbReference>
<keyword evidence="5 6" id="KW-0443">Lipid metabolism</keyword>
<dbReference type="Proteomes" id="UP000012960">
    <property type="component" value="Unplaced"/>
</dbReference>
<keyword evidence="7" id="KW-0175">Coiled coil</keyword>
<dbReference type="EMBL" id="HG996467">
    <property type="protein sequence ID" value="CAG1861641.1"/>
    <property type="molecule type" value="Genomic_DNA"/>
</dbReference>
<name>A0A804I186_MUSAM</name>
<dbReference type="Gramene" id="Ma02_t10300.1">
    <property type="protein sequence ID" value="Ma02_p10300.1"/>
    <property type="gene ID" value="Ma02_g10300"/>
</dbReference>
<dbReference type="Gene3D" id="3.40.50.1820">
    <property type="entry name" value="alpha/beta hydrolase"/>
    <property type="match status" value="1"/>
</dbReference>
<sequence length="368" mass="40876">MGHNADSENPSWAELLGSNHWAGLLDPLDYSLRCLLLKFGDVCQVTTDSYITALDSKKYSGNCSYSMDRLLDQTFFTYAADYHVVQYLIANSQGWMGYVAVSNSAHADGSGVREIYVVWRGTEGTKEWCDDIPKTLVPFDDSTSDVPMVMKGWFEIYTVVADVQTKESAREQLLAKIKELVEQYKDESLSIVCLGHSLGGALAILSAYDIVRSGLSKIGEKEEFPVCTMVFGSPRAGNQAFSDSWAKLPNLRALRVLNKDDLDIPNFPPTSDGYVDIGTVLTVDSRKSPCLKTNHDRHNLQVNLHTVAGWTGENGDFDCTIVKRSLALVNKHGGYLSINPALQSWWAEKNKRMVRGEDGLWSELPPES</sequence>
<keyword evidence="4 6" id="KW-0442">Lipid degradation</keyword>
<dbReference type="GO" id="GO:0016042">
    <property type="term" value="P:lipid catabolic process"/>
    <property type="evidence" value="ECO:0007669"/>
    <property type="project" value="UniProtKB-UniRule"/>
</dbReference>
<evidence type="ECO:0000256" key="5">
    <source>
        <dbReference type="ARBA" id="ARBA00023098"/>
    </source>
</evidence>
<feature type="domain" description="Fungal lipase-type" evidence="8">
    <location>
        <begin position="116"/>
        <end position="269"/>
    </location>
</feature>
<dbReference type="EC" id="3.1.1.-" evidence="6"/>
<keyword evidence="11" id="KW-1185">Reference proteome</keyword>
<organism evidence="10 11">
    <name type="scientific">Musa acuminata subsp. malaccensis</name>
    <name type="common">Wild banana</name>
    <name type="synonym">Musa malaccensis</name>
    <dbReference type="NCBI Taxonomy" id="214687"/>
    <lineage>
        <taxon>Eukaryota</taxon>
        <taxon>Viridiplantae</taxon>
        <taxon>Streptophyta</taxon>
        <taxon>Embryophyta</taxon>
        <taxon>Tracheophyta</taxon>
        <taxon>Spermatophyta</taxon>
        <taxon>Magnoliopsida</taxon>
        <taxon>Liliopsida</taxon>
        <taxon>Zingiberales</taxon>
        <taxon>Musaceae</taxon>
        <taxon>Musa</taxon>
    </lineage>
</organism>